<proteinExistence type="predicted"/>
<keyword evidence="3 6" id="KW-0812">Transmembrane</keyword>
<dbReference type="AlphaFoldDB" id="A0A484HHS1"/>
<evidence type="ECO:0000256" key="5">
    <source>
        <dbReference type="ARBA" id="ARBA00023136"/>
    </source>
</evidence>
<evidence type="ECO:0000256" key="2">
    <source>
        <dbReference type="ARBA" id="ARBA00022475"/>
    </source>
</evidence>
<sequence>MKPIIKNPKKQKPMSRDLKKFLVYSLFLGIIIIPMTGFPGKTFEAARAFGTWGVFCAALGLGLAAKYFRNSGPGQALSDLAAPFKEKIAQRLGRSSKKARVAAVLIPAALFPAFADNYMVDVGTTCLVYIVLGLGLNIVVGLAGLLDLGYIAFYAVGAYSYSLLNLSFGLPFWACLPIGIVLGGLCGAIIGYPTLKMRGDYLAIVTMGFGEIIRLVLNNWDGLTKGPNGLLGMAKPTIFLPRFSENGFEWIVWPLKSPAALYVLILIIALLTVIGVSRLNQSRIGRAWVAIREDETAAELSGVPTTWMKLLAYVMGAAFASVAGAFFAAKLSYTNPNFFIFMESCIALCIVVLGGLGSVSGIILAAVLLTAVPEMFRGLENYRMFAFGLAMAVMMVLRPAGLIPASRRRGAEPFLEPDTHTARPRD</sequence>
<dbReference type="InterPro" id="IPR043428">
    <property type="entry name" value="LivM-like"/>
</dbReference>
<keyword evidence="5 6" id="KW-0472">Membrane</keyword>
<dbReference type="PANTHER" id="PTHR30482:SF10">
    <property type="entry name" value="HIGH-AFFINITY BRANCHED-CHAIN AMINO ACID TRANSPORT PROTEIN BRAE"/>
    <property type="match status" value="1"/>
</dbReference>
<evidence type="ECO:0000256" key="1">
    <source>
        <dbReference type="ARBA" id="ARBA00004651"/>
    </source>
</evidence>
<feature type="transmembrane region" description="Helical" evidence="6">
    <location>
        <begin position="127"/>
        <end position="156"/>
    </location>
</feature>
<evidence type="ECO:0000256" key="6">
    <source>
        <dbReference type="SAM" id="Phobius"/>
    </source>
</evidence>
<keyword evidence="4 6" id="KW-1133">Transmembrane helix</keyword>
<name>A0A484HHS1_9BACT</name>
<dbReference type="GO" id="GO:0005886">
    <property type="term" value="C:plasma membrane"/>
    <property type="evidence" value="ECO:0007669"/>
    <property type="project" value="UniProtKB-SubCell"/>
</dbReference>
<dbReference type="InterPro" id="IPR001851">
    <property type="entry name" value="ABC_transp_permease"/>
</dbReference>
<dbReference type="Pfam" id="PF02653">
    <property type="entry name" value="BPD_transp_2"/>
    <property type="match status" value="1"/>
</dbReference>
<organism evidence="7">
    <name type="scientific">uncultured Desulfobacteraceae bacterium</name>
    <dbReference type="NCBI Taxonomy" id="218296"/>
    <lineage>
        <taxon>Bacteria</taxon>
        <taxon>Pseudomonadati</taxon>
        <taxon>Thermodesulfobacteriota</taxon>
        <taxon>Desulfobacteria</taxon>
        <taxon>Desulfobacterales</taxon>
        <taxon>Desulfobacteraceae</taxon>
        <taxon>environmental samples</taxon>
    </lineage>
</organism>
<keyword evidence="2" id="KW-1003">Cell membrane</keyword>
<reference evidence="7" key="1">
    <citation type="submission" date="2019-01" db="EMBL/GenBank/DDBJ databases">
        <authorList>
            <consortium name="Genoscope - CEA"/>
            <person name="William W."/>
        </authorList>
    </citation>
    <scope>NUCLEOTIDE SEQUENCE</scope>
    <source>
        <strain evidence="7">CR-1</strain>
    </source>
</reference>
<feature type="transmembrane region" description="Helical" evidence="6">
    <location>
        <begin position="21"/>
        <end position="39"/>
    </location>
</feature>
<feature type="transmembrane region" description="Helical" evidence="6">
    <location>
        <begin position="45"/>
        <end position="65"/>
    </location>
</feature>
<dbReference type="PANTHER" id="PTHR30482">
    <property type="entry name" value="HIGH-AFFINITY BRANCHED-CHAIN AMINO ACID TRANSPORT SYSTEM PERMEASE"/>
    <property type="match status" value="1"/>
</dbReference>
<dbReference type="CDD" id="cd06581">
    <property type="entry name" value="TM_PBP1_LivM_like"/>
    <property type="match status" value="1"/>
</dbReference>
<dbReference type="GO" id="GO:0015658">
    <property type="term" value="F:branched-chain amino acid transmembrane transporter activity"/>
    <property type="evidence" value="ECO:0007669"/>
    <property type="project" value="InterPro"/>
</dbReference>
<evidence type="ECO:0000256" key="4">
    <source>
        <dbReference type="ARBA" id="ARBA00022989"/>
    </source>
</evidence>
<evidence type="ECO:0000313" key="7">
    <source>
        <dbReference type="EMBL" id="VEN74710.1"/>
    </source>
</evidence>
<feature type="transmembrane region" description="Helical" evidence="6">
    <location>
        <begin position="259"/>
        <end position="276"/>
    </location>
</feature>
<comment type="subcellular location">
    <subcellularLocation>
        <location evidence="1">Cell membrane</location>
        <topology evidence="1">Multi-pass membrane protein</topology>
    </subcellularLocation>
</comment>
<feature type="transmembrane region" description="Helical" evidence="6">
    <location>
        <begin position="168"/>
        <end position="192"/>
    </location>
</feature>
<feature type="transmembrane region" description="Helical" evidence="6">
    <location>
        <begin position="310"/>
        <end position="333"/>
    </location>
</feature>
<protein>
    <submittedName>
        <fullName evidence="7">High-affinity branched-chain amino acid transport system permease protein BraE</fullName>
    </submittedName>
</protein>
<gene>
    <name evidence="7" type="primary">braE</name>
    <name evidence="7" type="ORF">EPICR_40297</name>
</gene>
<dbReference type="EMBL" id="CAACVI010000034">
    <property type="protein sequence ID" value="VEN74710.1"/>
    <property type="molecule type" value="Genomic_DNA"/>
</dbReference>
<accession>A0A484HHS1</accession>
<evidence type="ECO:0000256" key="3">
    <source>
        <dbReference type="ARBA" id="ARBA00022692"/>
    </source>
</evidence>
<feature type="transmembrane region" description="Helical" evidence="6">
    <location>
        <begin position="384"/>
        <end position="405"/>
    </location>
</feature>
<feature type="transmembrane region" description="Helical" evidence="6">
    <location>
        <begin position="339"/>
        <end position="372"/>
    </location>
</feature>